<keyword evidence="2" id="KW-0805">Transcription regulation</keyword>
<comment type="caution">
    <text evidence="6">The sequence shown here is derived from an EMBL/GenBank/DDBJ whole genome shotgun (WGS) entry which is preliminary data.</text>
</comment>
<organism evidence="6 7">
    <name type="scientific">Roseospira visakhapatnamensis</name>
    <dbReference type="NCBI Taxonomy" id="390880"/>
    <lineage>
        <taxon>Bacteria</taxon>
        <taxon>Pseudomonadati</taxon>
        <taxon>Pseudomonadota</taxon>
        <taxon>Alphaproteobacteria</taxon>
        <taxon>Rhodospirillales</taxon>
        <taxon>Rhodospirillaceae</taxon>
        <taxon>Roseospira</taxon>
    </lineage>
</organism>
<feature type="domain" description="HTH lysR-type" evidence="5">
    <location>
        <begin position="8"/>
        <end position="65"/>
    </location>
</feature>
<protein>
    <submittedName>
        <fullName evidence="6">DNA-binding transcriptional LysR family regulator</fullName>
    </submittedName>
</protein>
<dbReference type="EMBL" id="JACIGK010000025">
    <property type="protein sequence ID" value="MBB4267310.1"/>
    <property type="molecule type" value="Genomic_DNA"/>
</dbReference>
<evidence type="ECO:0000256" key="4">
    <source>
        <dbReference type="ARBA" id="ARBA00023163"/>
    </source>
</evidence>
<evidence type="ECO:0000313" key="7">
    <source>
        <dbReference type="Proteomes" id="UP000554286"/>
    </source>
</evidence>
<evidence type="ECO:0000259" key="5">
    <source>
        <dbReference type="PROSITE" id="PS50931"/>
    </source>
</evidence>
<dbReference type="InterPro" id="IPR000847">
    <property type="entry name" value="LysR_HTH_N"/>
</dbReference>
<dbReference type="Gene3D" id="3.40.190.10">
    <property type="entry name" value="Periplasmic binding protein-like II"/>
    <property type="match status" value="2"/>
</dbReference>
<dbReference type="GO" id="GO:0003677">
    <property type="term" value="F:DNA binding"/>
    <property type="evidence" value="ECO:0007669"/>
    <property type="project" value="UniProtKB-KW"/>
</dbReference>
<keyword evidence="3 6" id="KW-0238">DNA-binding</keyword>
<dbReference type="InterPro" id="IPR036388">
    <property type="entry name" value="WH-like_DNA-bd_sf"/>
</dbReference>
<evidence type="ECO:0000256" key="2">
    <source>
        <dbReference type="ARBA" id="ARBA00023015"/>
    </source>
</evidence>
<accession>A0A7W6REZ1</accession>
<dbReference type="GO" id="GO:0003700">
    <property type="term" value="F:DNA-binding transcription factor activity"/>
    <property type="evidence" value="ECO:0007669"/>
    <property type="project" value="InterPro"/>
</dbReference>
<feature type="non-terminal residue" evidence="6">
    <location>
        <position position="267"/>
    </location>
</feature>
<dbReference type="PRINTS" id="PR00039">
    <property type="entry name" value="HTHLYSR"/>
</dbReference>
<evidence type="ECO:0000256" key="1">
    <source>
        <dbReference type="ARBA" id="ARBA00009437"/>
    </source>
</evidence>
<dbReference type="Pfam" id="PF03466">
    <property type="entry name" value="LysR_substrate"/>
    <property type="match status" value="1"/>
</dbReference>
<dbReference type="SUPFAM" id="SSF46785">
    <property type="entry name" value="Winged helix' DNA-binding domain"/>
    <property type="match status" value="1"/>
</dbReference>
<dbReference type="SUPFAM" id="SSF53850">
    <property type="entry name" value="Periplasmic binding protein-like II"/>
    <property type="match status" value="1"/>
</dbReference>
<name>A0A7W6REZ1_9PROT</name>
<dbReference type="PROSITE" id="PS50931">
    <property type="entry name" value="HTH_LYSR"/>
    <property type="match status" value="1"/>
</dbReference>
<evidence type="ECO:0000256" key="3">
    <source>
        <dbReference type="ARBA" id="ARBA00023125"/>
    </source>
</evidence>
<dbReference type="Proteomes" id="UP000554286">
    <property type="component" value="Unassembled WGS sequence"/>
</dbReference>
<evidence type="ECO:0000313" key="6">
    <source>
        <dbReference type="EMBL" id="MBB4267310.1"/>
    </source>
</evidence>
<reference evidence="6 7" key="1">
    <citation type="submission" date="2020-08" db="EMBL/GenBank/DDBJ databases">
        <title>Genome sequencing of Purple Non-Sulfur Bacteria from various extreme environments.</title>
        <authorList>
            <person name="Mayer M."/>
        </authorList>
    </citation>
    <scope>NUCLEOTIDE SEQUENCE [LARGE SCALE GENOMIC DNA]</scope>
    <source>
        <strain evidence="6 7">JA131</strain>
    </source>
</reference>
<dbReference type="Gene3D" id="1.10.10.10">
    <property type="entry name" value="Winged helix-like DNA-binding domain superfamily/Winged helix DNA-binding domain"/>
    <property type="match status" value="1"/>
</dbReference>
<dbReference type="PANTHER" id="PTHR30579:SF7">
    <property type="entry name" value="HTH-TYPE TRANSCRIPTIONAL REGULATOR LRHA-RELATED"/>
    <property type="match status" value="1"/>
</dbReference>
<dbReference type="InterPro" id="IPR050176">
    <property type="entry name" value="LTTR"/>
</dbReference>
<gene>
    <name evidence="6" type="ORF">GGD89_002951</name>
</gene>
<keyword evidence="4" id="KW-0804">Transcription</keyword>
<dbReference type="InterPro" id="IPR036390">
    <property type="entry name" value="WH_DNA-bd_sf"/>
</dbReference>
<comment type="similarity">
    <text evidence="1">Belongs to the LysR transcriptional regulatory family.</text>
</comment>
<dbReference type="AlphaFoldDB" id="A0A7W6REZ1"/>
<proteinExistence type="inferred from homology"/>
<dbReference type="PANTHER" id="PTHR30579">
    <property type="entry name" value="TRANSCRIPTIONAL REGULATOR"/>
    <property type="match status" value="1"/>
</dbReference>
<sequence length="267" mass="29318">MEGSDRRLSIEQCRVFVAVCDAQSFSLAAETLLRTQSAVTHQIRALEEILGESLFLRSRGHFRGLTDAGKDVEPYARRILALASELCAVSASPSCSGTVRLGVMDDFSLSGLTQVVARFEKSHPGARVTTTSDTSSRLENRLRQGELDLVLTKSVVEPNQAPPPEALAVERLAWIARPGFDWTQTELPLVAFHEGCVYRRLMLSRLQQTGTPWRIAYTGQSYANVREAISAGLGLSVLPIDQMSEEHRICNGDVTTFDLPPLGFSVL</sequence>
<keyword evidence="7" id="KW-1185">Reference proteome</keyword>
<dbReference type="Pfam" id="PF00126">
    <property type="entry name" value="HTH_1"/>
    <property type="match status" value="1"/>
</dbReference>
<dbReference type="InterPro" id="IPR005119">
    <property type="entry name" value="LysR_subst-bd"/>
</dbReference>
<dbReference type="RefSeq" id="WP_184046596.1">
    <property type="nucleotide sequence ID" value="NZ_JACIGK010000025.1"/>
</dbReference>